<evidence type="ECO:0000256" key="7">
    <source>
        <dbReference type="ARBA" id="ARBA00022553"/>
    </source>
</evidence>
<keyword evidence="16" id="KW-0539">Nucleus</keyword>
<evidence type="ECO:0000256" key="18">
    <source>
        <dbReference type="ARBA" id="ARBA00065799"/>
    </source>
</evidence>
<dbReference type="GO" id="GO:0045944">
    <property type="term" value="P:positive regulation of transcription by RNA polymerase II"/>
    <property type="evidence" value="ECO:0007669"/>
    <property type="project" value="UniProtKB-ARBA"/>
</dbReference>
<dbReference type="InterPro" id="IPR015646">
    <property type="entry name" value="NFAT5_RHD_DNA-bd"/>
</dbReference>
<dbReference type="EMBL" id="OV696692">
    <property type="protein sequence ID" value="CAH1269618.1"/>
    <property type="molecule type" value="Genomic_DNA"/>
</dbReference>
<evidence type="ECO:0000256" key="16">
    <source>
        <dbReference type="ARBA" id="ARBA00023242"/>
    </source>
</evidence>
<dbReference type="AlphaFoldDB" id="A0A8K0A7H1"/>
<evidence type="ECO:0000256" key="10">
    <source>
        <dbReference type="ARBA" id="ARBA00022843"/>
    </source>
</evidence>
<dbReference type="FunFam" id="2.60.40.10:FF:000174">
    <property type="entry name" value="Nuclear factor of activated T-cells 5, tonicity-responsive"/>
    <property type="match status" value="1"/>
</dbReference>
<dbReference type="GO" id="GO:0005694">
    <property type="term" value="C:chromosome"/>
    <property type="evidence" value="ECO:0007669"/>
    <property type="project" value="UniProtKB-SubCell"/>
</dbReference>
<feature type="domain" description="RHD" evidence="22">
    <location>
        <begin position="307"/>
        <end position="487"/>
    </location>
</feature>
<evidence type="ECO:0000256" key="4">
    <source>
        <dbReference type="ARBA" id="ARBA00022454"/>
    </source>
</evidence>
<evidence type="ECO:0000256" key="9">
    <source>
        <dbReference type="ARBA" id="ARBA00022765"/>
    </source>
</evidence>
<dbReference type="InterPro" id="IPR011539">
    <property type="entry name" value="RHD_DNA_bind_dom"/>
</dbReference>
<evidence type="ECO:0000256" key="14">
    <source>
        <dbReference type="ARBA" id="ARBA00023159"/>
    </source>
</evidence>
<feature type="compositionally biased region" description="Polar residues" evidence="21">
    <location>
        <begin position="150"/>
        <end position="169"/>
    </location>
</feature>
<dbReference type="GO" id="GO:1902531">
    <property type="term" value="P:regulation of intracellular signal transduction"/>
    <property type="evidence" value="ECO:0007669"/>
    <property type="project" value="UniProtKB-ARBA"/>
</dbReference>
<evidence type="ECO:0000256" key="20">
    <source>
        <dbReference type="ARBA" id="ARBA00080722"/>
    </source>
</evidence>
<feature type="region of interest" description="Disordered" evidence="21">
    <location>
        <begin position="39"/>
        <end position="85"/>
    </location>
</feature>
<evidence type="ECO:0000259" key="22">
    <source>
        <dbReference type="PROSITE" id="PS50254"/>
    </source>
</evidence>
<keyword evidence="12" id="KW-0805">Transcription regulation</keyword>
<keyword evidence="9" id="KW-0013">ADP-ribosylation</keyword>
<accession>A0A8K0A7H1</accession>
<dbReference type="CDD" id="cd07882">
    <property type="entry name" value="RHD-n_TonEBP"/>
    <property type="match status" value="1"/>
</dbReference>
<keyword evidence="14" id="KW-0010">Activator</keyword>
<dbReference type="GO" id="GO:0005634">
    <property type="term" value="C:nucleus"/>
    <property type="evidence" value="ECO:0007669"/>
    <property type="project" value="UniProtKB-SubCell"/>
</dbReference>
<protein>
    <recommendedName>
        <fullName evidence="19">Nuclear factor of activated T-cells 5</fullName>
    </recommendedName>
    <alternativeName>
        <fullName evidence="20">T-cell transcription factor NFAT5</fullName>
    </alternativeName>
</protein>
<dbReference type="InterPro" id="IPR002909">
    <property type="entry name" value="IPT_dom"/>
</dbReference>
<evidence type="ECO:0000256" key="15">
    <source>
        <dbReference type="ARBA" id="ARBA00023163"/>
    </source>
</evidence>
<sequence length="760" mass="82289">MPSGCEDSFLYEEVELNSPESLYGKDPFLELLPKELRLMNGGQPARHPLSPTEHPLKGSDLLGLSDPLNLSMGPPSITTTTSTSTPTYESALSISTSMQGVSNTMVSGVLSPSSLSPLGQSELATRQRQQLSPLSSPGGSPLVSVSDSSNLMSPGEMTTSSSLLVSTRKMNLRGGDDSSGWMEDDDSSSSNGSSGGVARSLTANGQRKSRKVSAKQSPSSPKEKINMERLFDADGSSCQPQFEFKKFGADIVSIKGRDSHQGVPADMQSALSAPPTLLTLVPSSTVPCQVVELAHVNSCPVPTRRQAKEPGLNMPNLTSKHGSVQLKILKQPEVHHRARYMTEGSRGSVKDESGHGFPTVKLEGCNKSATLQVFVGTDTGKIKPHGFYQACKVTGRNTTPCTERDIEGTTVIEVPLDPTNNMTQSLDCVGILKLRNADVEARIGLARSKRRSTRCRLVFRVHIPREDGSLLTLQCHSTPIICTQPTGQPEILKKSLSSCTVAGGEEMFIIGKNFIKGTQVKFQEISEDCQLIWEAEAGIDKEYFHQTHLICTVPPYQTEDVKEAMAVQVVVCAGGKTSEPHTFSYMPLPTVKPPVVLPLKTETGLQQPESCSFEQQLRAMAEQAVREPSNVAVAPIGSVVTHPGLSQEDMTMLLPPANAEETTQQSAQGLFDLGEFSRDYRNSSPMPATTADRTAENWQWHCAFSLAPIVEPQQQQQPQDEETRLHDIISALQTVDDAALSQSIQPGYTIEDVTEVLMKN</sequence>
<dbReference type="PANTHER" id="PTHR12533">
    <property type="entry name" value="NFAT"/>
    <property type="match status" value="1"/>
</dbReference>
<comment type="subunit">
    <text evidence="18">Homodimer when bound to DNA, completely encircles its DNA target. Interacts with CIDEC; this interaction is direct and retains NFAT5 in the cytoplasm. Does not bind with Fos and Jun transcription factors. Interacts with DDX5 and DDX17; this interaction leads to DDX5/DDX17 recruitment to LNC2 and S100A4 promoters and NFAT5-mediated DDX5/DDX17-enhanced transactivation.</text>
</comment>
<reference evidence="23" key="1">
    <citation type="submission" date="2022-01" db="EMBL/GenBank/DDBJ databases">
        <authorList>
            <person name="Braso-Vives M."/>
        </authorList>
    </citation>
    <scope>NUCLEOTIDE SEQUENCE</scope>
</reference>
<dbReference type="InterPro" id="IPR013783">
    <property type="entry name" value="Ig-like_fold"/>
</dbReference>
<keyword evidence="24" id="KW-1185">Reference proteome</keyword>
<dbReference type="InterPro" id="IPR008967">
    <property type="entry name" value="p53-like_TF_DNA-bd_sf"/>
</dbReference>
<dbReference type="SUPFAM" id="SSF81296">
    <property type="entry name" value="E set domains"/>
    <property type="match status" value="1"/>
</dbReference>
<evidence type="ECO:0000256" key="17">
    <source>
        <dbReference type="ARBA" id="ARBA00055141"/>
    </source>
</evidence>
<dbReference type="GO" id="GO:0010467">
    <property type="term" value="P:gene expression"/>
    <property type="evidence" value="ECO:0007669"/>
    <property type="project" value="UniProtKB-ARBA"/>
</dbReference>
<proteinExistence type="predicted"/>
<comment type="subcellular location">
    <subcellularLocation>
        <location evidence="2">Chromosome</location>
    </subcellularLocation>
    <subcellularLocation>
        <location evidence="3">Cytoplasm</location>
    </subcellularLocation>
    <subcellularLocation>
        <location evidence="1">Nucleus</location>
    </subcellularLocation>
</comment>
<keyword evidence="6" id="KW-1017">Isopeptide bond</keyword>
<evidence type="ECO:0000256" key="2">
    <source>
        <dbReference type="ARBA" id="ARBA00004286"/>
    </source>
</evidence>
<dbReference type="PROSITE" id="PS50254">
    <property type="entry name" value="REL_2"/>
    <property type="match status" value="1"/>
</dbReference>
<evidence type="ECO:0000313" key="23">
    <source>
        <dbReference type="EMBL" id="CAH1269618.1"/>
    </source>
</evidence>
<dbReference type="GO" id="GO:0006974">
    <property type="term" value="P:DNA damage response"/>
    <property type="evidence" value="ECO:0007669"/>
    <property type="project" value="UniProtKB-KW"/>
</dbReference>
<keyword evidence="7" id="KW-0597">Phosphoprotein</keyword>
<dbReference type="InterPro" id="IPR037059">
    <property type="entry name" value="RHD_DNA_bind_dom_sf"/>
</dbReference>
<dbReference type="PANTHER" id="PTHR12533:SF7">
    <property type="entry name" value="NFAT NUCLEAR FACTOR, ISOFORM B"/>
    <property type="match status" value="1"/>
</dbReference>
<dbReference type="InterPro" id="IPR008366">
    <property type="entry name" value="NFAT"/>
</dbReference>
<dbReference type="SUPFAM" id="SSF49417">
    <property type="entry name" value="p53-like transcription factors"/>
    <property type="match status" value="1"/>
</dbReference>
<name>A0A8K0A7H1_BRALA</name>
<dbReference type="InterPro" id="IPR014756">
    <property type="entry name" value="Ig_E-set"/>
</dbReference>
<dbReference type="InterPro" id="IPR032397">
    <property type="entry name" value="RHD_dimer"/>
</dbReference>
<dbReference type="GO" id="GO:0000978">
    <property type="term" value="F:RNA polymerase II cis-regulatory region sequence-specific DNA binding"/>
    <property type="evidence" value="ECO:0007669"/>
    <property type="project" value="InterPro"/>
</dbReference>
<dbReference type="Pfam" id="PF00554">
    <property type="entry name" value="RHD_DNA_bind"/>
    <property type="match status" value="1"/>
</dbReference>
<evidence type="ECO:0000256" key="3">
    <source>
        <dbReference type="ARBA" id="ARBA00004496"/>
    </source>
</evidence>
<dbReference type="GO" id="GO:0000981">
    <property type="term" value="F:DNA-binding transcription factor activity, RNA polymerase II-specific"/>
    <property type="evidence" value="ECO:0007669"/>
    <property type="project" value="TreeGrafter"/>
</dbReference>
<keyword evidence="13" id="KW-0238">DNA-binding</keyword>
<gene>
    <name evidence="23" type="primary">NFAT5</name>
    <name evidence="23" type="ORF">BLAG_LOCUS22210</name>
</gene>
<dbReference type="Gene3D" id="2.60.40.340">
    <property type="entry name" value="Rel homology domain (RHD), DNA-binding domain"/>
    <property type="match status" value="1"/>
</dbReference>
<feature type="compositionally biased region" description="Low complexity" evidence="21">
    <location>
        <begin position="131"/>
        <end position="149"/>
    </location>
</feature>
<keyword evidence="10" id="KW-0832">Ubl conjugation</keyword>
<keyword evidence="4" id="KW-0158">Chromosome</keyword>
<dbReference type="OrthoDB" id="5346094at2759"/>
<comment type="function">
    <text evidence="17">Transcription factor involved, among others, in the transcriptional regulation of osmoprotective and inflammatory genes. Binds the DNA consensus sequence 5'-[ACT][AG]TGGAAA[CAT]A[TA][ATC][CA][ATG][GT][GAC][CG][CT]-3'. Mediates the transcriptional response to hypertonicity. Positively regulates the transcription of LCN2 and S100A4 genes; optimal transactivation of these genes requires the presence of DDX5/DDX17. Also involved in the DNA damage response by preventing formation of R-loops; R-loops are composed of a DNA:RNA hybrid and the associated non-template single-stranded DNA.</text>
</comment>
<keyword evidence="11" id="KW-0007">Acetylation</keyword>
<dbReference type="Pfam" id="PF16179">
    <property type="entry name" value="RHD_dimer"/>
    <property type="match status" value="1"/>
</dbReference>
<dbReference type="GO" id="GO:0005737">
    <property type="term" value="C:cytoplasm"/>
    <property type="evidence" value="ECO:0007669"/>
    <property type="project" value="UniProtKB-SubCell"/>
</dbReference>
<keyword evidence="15" id="KW-0804">Transcription</keyword>
<evidence type="ECO:0000256" key="5">
    <source>
        <dbReference type="ARBA" id="ARBA00022490"/>
    </source>
</evidence>
<evidence type="ECO:0000256" key="13">
    <source>
        <dbReference type="ARBA" id="ARBA00023125"/>
    </source>
</evidence>
<evidence type="ECO:0000256" key="1">
    <source>
        <dbReference type="ARBA" id="ARBA00004123"/>
    </source>
</evidence>
<organism evidence="23 24">
    <name type="scientific">Branchiostoma lanceolatum</name>
    <name type="common">Common lancelet</name>
    <name type="synonym">Amphioxus lanceolatum</name>
    <dbReference type="NCBI Taxonomy" id="7740"/>
    <lineage>
        <taxon>Eukaryota</taxon>
        <taxon>Metazoa</taxon>
        <taxon>Chordata</taxon>
        <taxon>Cephalochordata</taxon>
        <taxon>Leptocardii</taxon>
        <taxon>Amphioxiformes</taxon>
        <taxon>Branchiostomatidae</taxon>
        <taxon>Branchiostoma</taxon>
    </lineage>
</organism>
<feature type="region of interest" description="Disordered" evidence="21">
    <location>
        <begin position="112"/>
        <end position="225"/>
    </location>
</feature>
<dbReference type="Gene3D" id="2.60.40.10">
    <property type="entry name" value="Immunoglobulins"/>
    <property type="match status" value="1"/>
</dbReference>
<evidence type="ECO:0000313" key="24">
    <source>
        <dbReference type="Proteomes" id="UP000838412"/>
    </source>
</evidence>
<dbReference type="FunFam" id="2.60.40.340:FF:000002">
    <property type="entry name" value="Nuclear factor of activated T-cells 5, tonicity-responsive"/>
    <property type="match status" value="1"/>
</dbReference>
<evidence type="ECO:0000256" key="11">
    <source>
        <dbReference type="ARBA" id="ARBA00022990"/>
    </source>
</evidence>
<evidence type="ECO:0000256" key="21">
    <source>
        <dbReference type="SAM" id="MobiDB-lite"/>
    </source>
</evidence>
<dbReference type="SMART" id="SM00429">
    <property type="entry name" value="IPT"/>
    <property type="match status" value="1"/>
</dbReference>
<evidence type="ECO:0000256" key="6">
    <source>
        <dbReference type="ARBA" id="ARBA00022499"/>
    </source>
</evidence>
<keyword evidence="5" id="KW-0963">Cytoplasm</keyword>
<evidence type="ECO:0000256" key="12">
    <source>
        <dbReference type="ARBA" id="ARBA00023015"/>
    </source>
</evidence>
<dbReference type="GO" id="GO:0005667">
    <property type="term" value="C:transcription regulator complex"/>
    <property type="evidence" value="ECO:0007669"/>
    <property type="project" value="TreeGrafter"/>
</dbReference>
<feature type="compositionally biased region" description="Low complexity" evidence="21">
    <location>
        <begin position="74"/>
        <end position="85"/>
    </location>
</feature>
<evidence type="ECO:0000256" key="19">
    <source>
        <dbReference type="ARBA" id="ARBA00072227"/>
    </source>
</evidence>
<dbReference type="Proteomes" id="UP000838412">
    <property type="component" value="Chromosome 7"/>
</dbReference>
<keyword evidence="8" id="KW-0227">DNA damage</keyword>
<evidence type="ECO:0000256" key="8">
    <source>
        <dbReference type="ARBA" id="ARBA00022763"/>
    </source>
</evidence>